<accession>A0A1D2QRD8</accession>
<comment type="caution">
    <text evidence="1">The sequence shown here is derived from an EMBL/GenBank/DDBJ whole genome shotgun (WGS) entry which is preliminary data.</text>
</comment>
<evidence type="ECO:0000313" key="1">
    <source>
        <dbReference type="EMBL" id="ODS24168.1"/>
    </source>
</evidence>
<sequence length="188" mass="20767">MDIKKVIKRDGLIVINPDDEAVPYCEGDTNRFSHMVAMWVDQGGVIEEIEKTLDELKANAMGEVKRFATEIRAAMTGHADANEVTGWLKKVPRAERIINGTASEKDIAIQQAECDERGHGETPLELAEKQIEKSDRLDTAIAVIDGMQSAALPAIQSKRNENTLAELLEELKAKATQKLKELKEAENG</sequence>
<evidence type="ECO:0000313" key="2">
    <source>
        <dbReference type="Proteomes" id="UP000242502"/>
    </source>
</evidence>
<dbReference type="AlphaFoldDB" id="A0A1D2QRD8"/>
<dbReference type="EMBL" id="MDLC01000012">
    <property type="protein sequence ID" value="ODS24168.1"/>
    <property type="molecule type" value="Genomic_DNA"/>
</dbReference>
<organism evidence="1 2">
    <name type="scientific">Candidatus Endobugula sertula</name>
    <name type="common">Bugula neritina bacterial symbiont</name>
    <dbReference type="NCBI Taxonomy" id="62101"/>
    <lineage>
        <taxon>Bacteria</taxon>
        <taxon>Pseudomonadati</taxon>
        <taxon>Pseudomonadota</taxon>
        <taxon>Gammaproteobacteria</taxon>
        <taxon>Cellvibrionales</taxon>
        <taxon>Cellvibrionaceae</taxon>
        <taxon>Candidatus Endobugula</taxon>
    </lineage>
</organism>
<dbReference type="Proteomes" id="UP000242502">
    <property type="component" value="Unassembled WGS sequence"/>
</dbReference>
<name>A0A1D2QRD8_9GAMM</name>
<gene>
    <name evidence="1" type="ORF">AB835_04630</name>
</gene>
<proteinExistence type="predicted"/>
<dbReference type="STRING" id="62101.AB835_04630"/>
<reference evidence="1 2" key="1">
    <citation type="journal article" date="2016" name="Appl. Environ. Microbiol.">
        <title>Lack of Overt Genome Reduction in the Bryostatin-Producing Bryozoan Symbiont "Candidatus Endobugula sertula".</title>
        <authorList>
            <person name="Miller I.J."/>
            <person name="Vanee N."/>
            <person name="Fong S.S."/>
            <person name="Lim-Fong G.E."/>
            <person name="Kwan J.C."/>
        </authorList>
    </citation>
    <scope>NUCLEOTIDE SEQUENCE [LARGE SCALE GENOMIC DNA]</scope>
    <source>
        <strain evidence="1">AB1-4</strain>
    </source>
</reference>
<protein>
    <submittedName>
        <fullName evidence="1">Uncharacterized protein</fullName>
    </submittedName>
</protein>